<dbReference type="EnsemblMetazoa" id="XM_028281771.2">
    <property type="protein sequence ID" value="XP_028137572.1"/>
    <property type="gene ID" value="LOC114332061"/>
</dbReference>
<reference evidence="1" key="2">
    <citation type="submission" date="2025-05" db="UniProtKB">
        <authorList>
            <consortium name="EnsemblMetazoa"/>
        </authorList>
    </citation>
    <scope>IDENTIFICATION</scope>
</reference>
<organism evidence="3">
    <name type="scientific">Diabrotica virgifera virgifera</name>
    <name type="common">western corn rootworm</name>
    <dbReference type="NCBI Taxonomy" id="50390"/>
    <lineage>
        <taxon>Eukaryota</taxon>
        <taxon>Metazoa</taxon>
        <taxon>Ecdysozoa</taxon>
        <taxon>Arthropoda</taxon>
        <taxon>Hexapoda</taxon>
        <taxon>Insecta</taxon>
        <taxon>Pterygota</taxon>
        <taxon>Neoptera</taxon>
        <taxon>Endopterygota</taxon>
        <taxon>Coleoptera</taxon>
        <taxon>Polyphaga</taxon>
        <taxon>Cucujiformia</taxon>
        <taxon>Chrysomeloidea</taxon>
        <taxon>Chrysomelidae</taxon>
        <taxon>Galerucinae</taxon>
        <taxon>Diabroticina</taxon>
        <taxon>Diabroticites</taxon>
        <taxon>Diabrotica</taxon>
    </lineage>
</organism>
<dbReference type="RefSeq" id="XP_028137572.1">
    <property type="nucleotide sequence ID" value="XM_028281771.1"/>
</dbReference>
<proteinExistence type="predicted"/>
<gene>
    <name evidence="3" type="primary">LOC114332061</name>
</gene>
<protein>
    <submittedName>
        <fullName evidence="3">Uncharacterized protein LOC114332061 isoform X2</fullName>
    </submittedName>
</protein>
<dbReference type="KEGG" id="dvv:114332061"/>
<name>A0A6P7FS09_DIAVI</name>
<evidence type="ECO:0000313" key="1">
    <source>
        <dbReference type="EnsemblMetazoa" id="XP_028137572.1"/>
    </source>
</evidence>
<dbReference type="SUPFAM" id="SSF49599">
    <property type="entry name" value="TRAF domain-like"/>
    <property type="match status" value="1"/>
</dbReference>
<sequence length="261" mass="29977">MSNLIQIKFKLIDRNLKVLTAPETSNVVKKPLRKSIFGTLGSQIEHRSEFNLKCAICQTYCIFSFSSCPVTYYYIYEDNKIVCYYCTKCFKLFFATGKLSKRTIPTNILETIKFFKWYCSGCCNEIEFSDMQSHEIICKGGRQHTCPIKYCFEKGTANKMTEHLKDWHGKIAFGSHFKLPTNFGSCYIFVREHIVRLRVTSEFSLTSSLDHGSVHVELVTKNDGDDHISPYALFCNKKNEIITDYSKLASSSEVFVKVVVA</sequence>
<accession>A0A6P7FS09</accession>
<evidence type="ECO:0000313" key="3">
    <source>
        <dbReference type="RefSeq" id="XP_028137572.1"/>
    </source>
</evidence>
<reference evidence="3" key="1">
    <citation type="submission" date="2025-04" db="UniProtKB">
        <authorList>
            <consortium name="RefSeq"/>
        </authorList>
    </citation>
    <scope>IDENTIFICATION</scope>
    <source>
        <tissue evidence="3">Whole insect</tissue>
    </source>
</reference>
<keyword evidence="2" id="KW-1185">Reference proteome</keyword>
<evidence type="ECO:0000313" key="2">
    <source>
        <dbReference type="Proteomes" id="UP001652700"/>
    </source>
</evidence>
<dbReference type="AlphaFoldDB" id="A0A6P7FS09"/>
<dbReference type="GeneID" id="114332061"/>
<dbReference type="Proteomes" id="UP001652700">
    <property type="component" value="Unplaced"/>
</dbReference>